<gene>
    <name evidence="2" type="ORF">KFL_000540235</name>
</gene>
<accession>A0A0U9HI86</accession>
<proteinExistence type="predicted"/>
<sequence length="399" mass="43824">MALNAGGQLVRTHDCSILKIAGSRVSENGSNTRGLRLNSSISPQNQHHCCYAPKISPSGVANLRTAPINNAKRPKLDRHHLQKHALLRTGFAQKNRLFQKHEQKPKFPPRNPVPPRALLKPFISQAATDKTIQLPINYYQALQADKSSLPEKIVRAYEARVREVPGDGAPYSKSALAAREELLLIARNLLVNSDARRSYNIAVQNNDVGLVEVPWSQLPGALALLQEVGEEEVVLEVGRAALAERPPNRVFKQDVILAMALSLTELAREAVNETPAPFATACEMLERALELLKEEGGKGFAVELQERIDTSLASLAPYCVLDLLDKPLDPAHAPARKEGLTGVRELLAAMAEPESRWRHPDVMSRADFAEAAFARMTAAEQVVLYKDRPSDPPPPSQSS</sequence>
<dbReference type="EMBL" id="DF237003">
    <property type="protein sequence ID" value="GAQ80448.1"/>
    <property type="molecule type" value="Genomic_DNA"/>
</dbReference>
<dbReference type="Pfam" id="PF25515">
    <property type="entry name" value="Arm_PDR"/>
    <property type="match status" value="1"/>
</dbReference>
<dbReference type="STRING" id="105231.A0A0U9HI86"/>
<protein>
    <recommendedName>
        <fullName evidence="1">Plastid division protein CDP1-like 1st alpha solenoid domain-containing protein</fullName>
    </recommendedName>
</protein>
<dbReference type="AlphaFoldDB" id="A0A0U9HI86"/>
<evidence type="ECO:0000313" key="3">
    <source>
        <dbReference type="Proteomes" id="UP000054558"/>
    </source>
</evidence>
<organism evidence="2 3">
    <name type="scientific">Klebsormidium nitens</name>
    <name type="common">Green alga</name>
    <name type="synonym">Ulothrix nitens</name>
    <dbReference type="NCBI Taxonomy" id="105231"/>
    <lineage>
        <taxon>Eukaryota</taxon>
        <taxon>Viridiplantae</taxon>
        <taxon>Streptophyta</taxon>
        <taxon>Klebsormidiophyceae</taxon>
        <taxon>Klebsormidiales</taxon>
        <taxon>Klebsormidiaceae</taxon>
        <taxon>Klebsormidium</taxon>
    </lineage>
</organism>
<evidence type="ECO:0000313" key="2">
    <source>
        <dbReference type="EMBL" id="GAQ80448.1"/>
    </source>
</evidence>
<dbReference type="Proteomes" id="UP000054558">
    <property type="component" value="Unassembled WGS sequence"/>
</dbReference>
<dbReference type="InterPro" id="IPR044685">
    <property type="entry name" value="CPD1-like"/>
</dbReference>
<reference evidence="2 3" key="1">
    <citation type="journal article" date="2014" name="Nat. Commun.">
        <title>Klebsormidium flaccidum genome reveals primary factors for plant terrestrial adaptation.</title>
        <authorList>
            <person name="Hori K."/>
            <person name="Maruyama F."/>
            <person name="Fujisawa T."/>
            <person name="Togashi T."/>
            <person name="Yamamoto N."/>
            <person name="Seo M."/>
            <person name="Sato S."/>
            <person name="Yamada T."/>
            <person name="Mori H."/>
            <person name="Tajima N."/>
            <person name="Moriyama T."/>
            <person name="Ikeuchi M."/>
            <person name="Watanabe M."/>
            <person name="Wada H."/>
            <person name="Kobayashi K."/>
            <person name="Saito M."/>
            <person name="Masuda T."/>
            <person name="Sasaki-Sekimoto Y."/>
            <person name="Mashiguchi K."/>
            <person name="Awai K."/>
            <person name="Shimojima M."/>
            <person name="Masuda S."/>
            <person name="Iwai M."/>
            <person name="Nobusawa T."/>
            <person name="Narise T."/>
            <person name="Kondo S."/>
            <person name="Saito H."/>
            <person name="Sato R."/>
            <person name="Murakawa M."/>
            <person name="Ihara Y."/>
            <person name="Oshima-Yamada Y."/>
            <person name="Ohtaka K."/>
            <person name="Satoh M."/>
            <person name="Sonobe K."/>
            <person name="Ishii M."/>
            <person name="Ohtani R."/>
            <person name="Kanamori-Sato M."/>
            <person name="Honoki R."/>
            <person name="Miyazaki D."/>
            <person name="Mochizuki H."/>
            <person name="Umetsu J."/>
            <person name="Higashi K."/>
            <person name="Shibata D."/>
            <person name="Kamiya Y."/>
            <person name="Sato N."/>
            <person name="Nakamura Y."/>
            <person name="Tabata S."/>
            <person name="Ida S."/>
            <person name="Kurokawa K."/>
            <person name="Ohta H."/>
        </authorList>
    </citation>
    <scope>NUCLEOTIDE SEQUENCE [LARGE SCALE GENOMIC DNA]</scope>
    <source>
        <strain evidence="2 3">NIES-2285</strain>
    </source>
</reference>
<keyword evidence="3" id="KW-1185">Reference proteome</keyword>
<feature type="domain" description="Plastid division protein CDP1-like 1st alpha solenoid" evidence="1">
    <location>
        <begin position="212"/>
        <end position="353"/>
    </location>
</feature>
<dbReference type="OrthoDB" id="1934663at2759"/>
<name>A0A0U9HI86_KLENI</name>
<dbReference type="InterPro" id="IPR058032">
    <property type="entry name" value="CDP1-like_a_solenoid_1"/>
</dbReference>
<dbReference type="PANTHER" id="PTHR33925:SF1">
    <property type="entry name" value="PROTEIN ACCUMULATION AND REPLICATION OF CHLOROPLASTS 6, CHLOROPLASTIC"/>
    <property type="match status" value="1"/>
</dbReference>
<evidence type="ECO:0000259" key="1">
    <source>
        <dbReference type="Pfam" id="PF25515"/>
    </source>
</evidence>
<dbReference type="PANTHER" id="PTHR33925">
    <property type="entry name" value="PLASTID DIVISION PROTEIN CDP1, CHLOROPLASTIC-RELATED"/>
    <property type="match status" value="1"/>
</dbReference>